<feature type="compositionally biased region" description="Low complexity" evidence="1">
    <location>
        <begin position="35"/>
        <end position="54"/>
    </location>
</feature>
<dbReference type="SUPFAM" id="SSF52833">
    <property type="entry name" value="Thioredoxin-like"/>
    <property type="match status" value="1"/>
</dbReference>
<dbReference type="EMBL" id="CP003697">
    <property type="protein sequence ID" value="AGF71345.1"/>
    <property type="molecule type" value="Genomic_DNA"/>
</dbReference>
<dbReference type="InterPro" id="IPR036249">
    <property type="entry name" value="Thioredoxin-like_sf"/>
</dbReference>
<dbReference type="PROSITE" id="PS00194">
    <property type="entry name" value="THIOREDOXIN_1"/>
    <property type="match status" value="1"/>
</dbReference>
<gene>
    <name evidence="3" type="ORF">A605_01655</name>
</gene>
<dbReference type="STRING" id="1121362.A605_01655"/>
<sequence>MNRQLLAGVIAAVVVTVVVLAGAVVLLRDVNAPEPGAAGEAATTAPTVATGSPADDTRADVPARPDCPATGVGGVELPCLGAENGTGDPDEGTTVANVWAWWCGPCRDELPVFEEYAAAHPGQTVVGVHADPNPANGAALLNELDLTLPSYQDDGNLFAGTLGLPGVVPITVVFDDGEQVGMFPTPFDSVAQLEDAVDGALANAGGGA</sequence>
<dbReference type="Proteomes" id="UP000011723">
    <property type="component" value="Chromosome"/>
</dbReference>
<feature type="domain" description="Thioredoxin" evidence="2">
    <location>
        <begin position="33"/>
        <end position="202"/>
    </location>
</feature>
<protein>
    <submittedName>
        <fullName evidence="3">Thioredoxin-related protein</fullName>
    </submittedName>
</protein>
<evidence type="ECO:0000313" key="4">
    <source>
        <dbReference type="Proteomes" id="UP000011723"/>
    </source>
</evidence>
<dbReference type="InterPro" id="IPR017937">
    <property type="entry name" value="Thioredoxin_CS"/>
</dbReference>
<dbReference type="eggNOG" id="COG0526">
    <property type="taxonomic scope" value="Bacteria"/>
</dbReference>
<evidence type="ECO:0000259" key="2">
    <source>
        <dbReference type="PROSITE" id="PS51352"/>
    </source>
</evidence>
<dbReference type="HOGENOM" id="CLU_042529_6_1_11"/>
<dbReference type="InterPro" id="IPR013766">
    <property type="entry name" value="Thioredoxin_domain"/>
</dbReference>
<accession>M1NV14</accession>
<dbReference type="KEGG" id="chn:A605_01655"/>
<dbReference type="RefSeq" id="WP_015399769.1">
    <property type="nucleotide sequence ID" value="NC_020302.1"/>
</dbReference>
<dbReference type="PROSITE" id="PS51352">
    <property type="entry name" value="THIOREDOXIN_2"/>
    <property type="match status" value="1"/>
</dbReference>
<feature type="region of interest" description="Disordered" evidence="1">
    <location>
        <begin position="35"/>
        <end position="61"/>
    </location>
</feature>
<reference evidence="3 4" key="1">
    <citation type="journal article" date="2012" name="Stand. Genomic Sci.">
        <title>Genome sequence of the halotolerant bacterium Corynebacterium halotolerans type strain YIM 70093(T) (= DSM 44683(T)).</title>
        <authorList>
            <person name="Ruckert C."/>
            <person name="Albersmeier A."/>
            <person name="Al-Dilaimi A."/>
            <person name="Niehaus K."/>
            <person name="Szczepanowski R."/>
            <person name="Kalinowski J."/>
        </authorList>
    </citation>
    <scope>NUCLEOTIDE SEQUENCE [LARGE SCALE GENOMIC DNA]</scope>
    <source>
        <strain evidence="3">YIM 70093</strain>
    </source>
</reference>
<evidence type="ECO:0000313" key="3">
    <source>
        <dbReference type="EMBL" id="AGF71345.1"/>
    </source>
</evidence>
<name>M1NV14_9CORY</name>
<evidence type="ECO:0000256" key="1">
    <source>
        <dbReference type="SAM" id="MobiDB-lite"/>
    </source>
</evidence>
<keyword evidence="4" id="KW-1185">Reference proteome</keyword>
<organism evidence="3 4">
    <name type="scientific">Corynebacterium halotolerans YIM 70093 = DSM 44683</name>
    <dbReference type="NCBI Taxonomy" id="1121362"/>
    <lineage>
        <taxon>Bacteria</taxon>
        <taxon>Bacillati</taxon>
        <taxon>Actinomycetota</taxon>
        <taxon>Actinomycetes</taxon>
        <taxon>Mycobacteriales</taxon>
        <taxon>Corynebacteriaceae</taxon>
        <taxon>Corynebacterium</taxon>
    </lineage>
</organism>
<dbReference type="Gene3D" id="3.40.30.10">
    <property type="entry name" value="Glutaredoxin"/>
    <property type="match status" value="1"/>
</dbReference>
<dbReference type="OrthoDB" id="9796554at2"/>
<dbReference type="PATRIC" id="fig|1121362.3.peg.326"/>
<proteinExistence type="predicted"/>
<dbReference type="CDD" id="cd02966">
    <property type="entry name" value="TlpA_like_family"/>
    <property type="match status" value="1"/>
</dbReference>
<dbReference type="AlphaFoldDB" id="M1NV14"/>